<proteinExistence type="inferred from homology"/>
<reference evidence="10 11" key="1">
    <citation type="submission" date="2019-04" db="EMBL/GenBank/DDBJ databases">
        <authorList>
            <person name="Feng G."/>
            <person name="Zhang J."/>
            <person name="Zhu H."/>
        </authorList>
    </citation>
    <scope>NUCLEOTIDE SEQUENCE [LARGE SCALE GENOMIC DNA]</scope>
    <source>
        <strain evidence="10 11">JCM 31653</strain>
    </source>
</reference>
<feature type="domain" description="Thiolase C-terminal" evidence="9">
    <location>
        <begin position="276"/>
        <end position="399"/>
    </location>
</feature>
<dbReference type="GO" id="GO:0003988">
    <property type="term" value="F:acetyl-CoA C-acyltransferase activity"/>
    <property type="evidence" value="ECO:0007669"/>
    <property type="project" value="UniProtKB-EC"/>
</dbReference>
<dbReference type="CDD" id="cd00751">
    <property type="entry name" value="thiolase"/>
    <property type="match status" value="1"/>
</dbReference>
<dbReference type="GO" id="GO:0005737">
    <property type="term" value="C:cytoplasm"/>
    <property type="evidence" value="ECO:0007669"/>
    <property type="project" value="UniProtKB-ARBA"/>
</dbReference>
<dbReference type="InterPro" id="IPR020610">
    <property type="entry name" value="Thiolase_AS"/>
</dbReference>
<keyword evidence="4 7" id="KW-0012">Acyltransferase</keyword>
<feature type="active site" description="Acyl-thioester intermediate" evidence="6">
    <location>
        <position position="90"/>
    </location>
</feature>
<dbReference type="InterPro" id="IPR050215">
    <property type="entry name" value="Thiolase-like_sf_Thiolase"/>
</dbReference>
<evidence type="ECO:0000313" key="11">
    <source>
        <dbReference type="Proteomes" id="UP000297549"/>
    </source>
</evidence>
<dbReference type="PROSITE" id="PS00098">
    <property type="entry name" value="THIOLASE_1"/>
    <property type="match status" value="1"/>
</dbReference>
<dbReference type="InterPro" id="IPR020617">
    <property type="entry name" value="Thiolase_C"/>
</dbReference>
<keyword evidence="3 7" id="KW-0808">Transferase</keyword>
<sequence>MPTAYIVDAVRTPIAKFAGALSSVRPDDLAAHVLRELLRRNPSVDKAAVEDVIMGAANQAGEDNRNVARMAGLLAGLPITVPGVTVNRLCASGLQSIMDASRAIMSGEGDIYLAGGSESMTRAPFVMAKSETAFGRELTAHDTTLGWRFINQKLSKMHHPYAMGETAEIVARKYGITRQEQDEFAFNSQRKYQRALEKGRFRREIVPVFVPNPKGDTALFDTDEPPRLSSMEKLASIRPAFQPVDGTVTAGNSAGINDGAAAVLVVSEEALKRYNLKPMARVVCSAVAGVDPSVMGVGPVPATKKVLQRAGLTINDLDLIELNEAFAAQSIACVRDLELDMDKVNVNGGSIAIGHPLGASGARITATLLHEMQRREGARYGLVTMCVGVGQGAATIFEKL</sequence>
<dbReference type="InterPro" id="IPR020616">
    <property type="entry name" value="Thiolase_N"/>
</dbReference>
<comment type="pathway">
    <text evidence="1">Lipid metabolism.</text>
</comment>
<dbReference type="PANTHER" id="PTHR43853:SF2">
    <property type="entry name" value="3-OXOADIPYL-COA_3-OXO-5,6-DEHYDROSUBERYL-COA THIOLASE"/>
    <property type="match status" value="1"/>
</dbReference>
<organism evidence="10 11">
    <name type="scientific">Hymenobacter aquaticus</name>
    <dbReference type="NCBI Taxonomy" id="1867101"/>
    <lineage>
        <taxon>Bacteria</taxon>
        <taxon>Pseudomonadati</taxon>
        <taxon>Bacteroidota</taxon>
        <taxon>Cytophagia</taxon>
        <taxon>Cytophagales</taxon>
        <taxon>Hymenobacteraceae</taxon>
        <taxon>Hymenobacter</taxon>
    </lineage>
</organism>
<dbReference type="InterPro" id="IPR002155">
    <property type="entry name" value="Thiolase"/>
</dbReference>
<dbReference type="RefSeq" id="WP_135465472.1">
    <property type="nucleotide sequence ID" value="NZ_SRLC01000003.1"/>
</dbReference>
<evidence type="ECO:0000256" key="1">
    <source>
        <dbReference type="ARBA" id="ARBA00005189"/>
    </source>
</evidence>
<dbReference type="InterPro" id="IPR020613">
    <property type="entry name" value="Thiolase_CS"/>
</dbReference>
<dbReference type="InterPro" id="IPR016039">
    <property type="entry name" value="Thiolase-like"/>
</dbReference>
<comment type="caution">
    <text evidence="10">The sequence shown here is derived from an EMBL/GenBank/DDBJ whole genome shotgun (WGS) entry which is preliminary data.</text>
</comment>
<dbReference type="Proteomes" id="UP000297549">
    <property type="component" value="Unassembled WGS sequence"/>
</dbReference>
<dbReference type="NCBIfam" id="TIGR01930">
    <property type="entry name" value="AcCoA-C-Actrans"/>
    <property type="match status" value="1"/>
</dbReference>
<dbReference type="GO" id="GO:0010124">
    <property type="term" value="P:phenylacetate catabolic process"/>
    <property type="evidence" value="ECO:0007669"/>
    <property type="project" value="TreeGrafter"/>
</dbReference>
<dbReference type="GO" id="GO:0006635">
    <property type="term" value="P:fatty acid beta-oxidation"/>
    <property type="evidence" value="ECO:0007669"/>
    <property type="project" value="TreeGrafter"/>
</dbReference>
<gene>
    <name evidence="10" type="ORF">E5K00_22035</name>
</gene>
<feature type="domain" description="Thiolase N-terminal" evidence="8">
    <location>
        <begin position="5"/>
        <end position="269"/>
    </location>
</feature>
<evidence type="ECO:0000256" key="2">
    <source>
        <dbReference type="ARBA" id="ARBA00010982"/>
    </source>
</evidence>
<feature type="active site" description="Proton acceptor" evidence="6">
    <location>
        <position position="386"/>
    </location>
</feature>
<dbReference type="PROSITE" id="PS00099">
    <property type="entry name" value="THIOLASE_3"/>
    <property type="match status" value="1"/>
</dbReference>
<dbReference type="PROSITE" id="PS00737">
    <property type="entry name" value="THIOLASE_2"/>
    <property type="match status" value="1"/>
</dbReference>
<evidence type="ECO:0000259" key="9">
    <source>
        <dbReference type="Pfam" id="PF02803"/>
    </source>
</evidence>
<dbReference type="PIRSF" id="PIRSF000429">
    <property type="entry name" value="Ac-CoA_Ac_transf"/>
    <property type="match status" value="1"/>
</dbReference>
<evidence type="ECO:0000256" key="5">
    <source>
        <dbReference type="ARBA" id="ARBA00024073"/>
    </source>
</evidence>
<dbReference type="InterPro" id="IPR020615">
    <property type="entry name" value="Thiolase_acyl_enz_int_AS"/>
</dbReference>
<protein>
    <recommendedName>
        <fullName evidence="5">acetyl-CoA C-acyltransferase</fullName>
        <ecNumber evidence="5">2.3.1.16</ecNumber>
    </recommendedName>
</protein>
<evidence type="ECO:0000256" key="3">
    <source>
        <dbReference type="ARBA" id="ARBA00022679"/>
    </source>
</evidence>
<evidence type="ECO:0000256" key="6">
    <source>
        <dbReference type="PIRSR" id="PIRSR000429-1"/>
    </source>
</evidence>
<dbReference type="SUPFAM" id="SSF53901">
    <property type="entry name" value="Thiolase-like"/>
    <property type="match status" value="2"/>
</dbReference>
<dbReference type="FunFam" id="3.40.47.10:FF:000010">
    <property type="entry name" value="Acetyl-CoA acetyltransferase (Thiolase)"/>
    <property type="match status" value="1"/>
</dbReference>
<dbReference type="OrthoDB" id="9764892at2"/>
<dbReference type="Pfam" id="PF02803">
    <property type="entry name" value="Thiolase_C"/>
    <property type="match status" value="1"/>
</dbReference>
<dbReference type="Pfam" id="PF00108">
    <property type="entry name" value="Thiolase_N"/>
    <property type="match status" value="1"/>
</dbReference>
<dbReference type="PANTHER" id="PTHR43853">
    <property type="entry name" value="3-KETOACYL-COA THIOLASE, PEROXISOMAL"/>
    <property type="match status" value="1"/>
</dbReference>
<dbReference type="Gene3D" id="3.40.47.10">
    <property type="match status" value="1"/>
</dbReference>
<accession>A0A4Z0PUV7</accession>
<name>A0A4Z0PUV7_9BACT</name>
<keyword evidence="11" id="KW-1185">Reference proteome</keyword>
<evidence type="ECO:0000259" key="8">
    <source>
        <dbReference type="Pfam" id="PF00108"/>
    </source>
</evidence>
<dbReference type="AlphaFoldDB" id="A0A4Z0PUV7"/>
<dbReference type="EMBL" id="SRLC01000003">
    <property type="protein sequence ID" value="TGE20673.1"/>
    <property type="molecule type" value="Genomic_DNA"/>
</dbReference>
<feature type="active site" description="Proton acceptor" evidence="6">
    <location>
        <position position="355"/>
    </location>
</feature>
<evidence type="ECO:0000256" key="4">
    <source>
        <dbReference type="ARBA" id="ARBA00023315"/>
    </source>
</evidence>
<comment type="similarity">
    <text evidence="2 7">Belongs to the thiolase-like superfamily. Thiolase family.</text>
</comment>
<evidence type="ECO:0000313" key="10">
    <source>
        <dbReference type="EMBL" id="TGE20673.1"/>
    </source>
</evidence>
<evidence type="ECO:0000256" key="7">
    <source>
        <dbReference type="RuleBase" id="RU003557"/>
    </source>
</evidence>
<dbReference type="EC" id="2.3.1.16" evidence="5"/>